<evidence type="ECO:0000313" key="2">
    <source>
        <dbReference type="Proteomes" id="UP000663419"/>
    </source>
</evidence>
<dbReference type="EMBL" id="CP069106">
    <property type="protein sequence ID" value="QSS56046.1"/>
    <property type="molecule type" value="Genomic_DNA"/>
</dbReference>
<gene>
    <name evidence="1" type="ORF">I7I53_04137</name>
</gene>
<evidence type="ECO:0000313" key="1">
    <source>
        <dbReference type="EMBL" id="QSS56046.1"/>
    </source>
</evidence>
<dbReference type="VEuPathDB" id="FungiDB:I7I53_04137"/>
<dbReference type="Proteomes" id="UP000663419">
    <property type="component" value="Chromosome 5"/>
</dbReference>
<proteinExistence type="predicted"/>
<accession>A0A8A1LPW0</accession>
<reference evidence="1" key="1">
    <citation type="submission" date="2021-01" db="EMBL/GenBank/DDBJ databases">
        <title>Chromosome-level genome assembly of a human fungal pathogen reveals clustering of transcriptionally co-regulated genes.</title>
        <authorList>
            <person name="Voorhies M."/>
            <person name="Cohen S."/>
            <person name="Shea T.P."/>
            <person name="Petrus S."/>
            <person name="Munoz J.F."/>
            <person name="Poplawski S."/>
            <person name="Goldman W.E."/>
            <person name="Michael T."/>
            <person name="Cuomo C.A."/>
            <person name="Sil A."/>
            <person name="Beyhan S."/>
        </authorList>
    </citation>
    <scope>NUCLEOTIDE SEQUENCE</scope>
    <source>
        <strain evidence="1">H88</strain>
    </source>
</reference>
<sequence length="123" mass="14059">MKSTQIDRKARLAHAAICTFSGLHVRTTGHDFNECRICQRGRCYPRNWRSTAGDGRNAFHSAHAVYGQLRVRCLRVHMNSEGRRHRSLRRICAQWRMKKPSRAGRNAGDINCRACPAASAKRK</sequence>
<name>A0A8A1LPW0_AJEC8</name>
<protein>
    <submittedName>
        <fullName evidence="1">Uncharacterized protein</fullName>
    </submittedName>
</protein>
<dbReference type="AlphaFoldDB" id="A0A8A1LPW0"/>
<organism evidence="1 2">
    <name type="scientific">Ajellomyces capsulatus (strain H88)</name>
    <name type="common">Darling's disease fungus</name>
    <name type="synonym">Histoplasma capsulatum</name>
    <dbReference type="NCBI Taxonomy" id="544711"/>
    <lineage>
        <taxon>Eukaryota</taxon>
        <taxon>Fungi</taxon>
        <taxon>Dikarya</taxon>
        <taxon>Ascomycota</taxon>
        <taxon>Pezizomycotina</taxon>
        <taxon>Eurotiomycetes</taxon>
        <taxon>Eurotiomycetidae</taxon>
        <taxon>Onygenales</taxon>
        <taxon>Ajellomycetaceae</taxon>
        <taxon>Histoplasma</taxon>
    </lineage>
</organism>